<sequence length="38" mass="4376">MTTIEIQARAELDASRRKMQSWRSTKNKIALTLSLLTI</sequence>
<comment type="caution">
    <text evidence="1">The sequence shown here is derived from an EMBL/GenBank/DDBJ whole genome shotgun (WGS) entry which is preliminary data.</text>
</comment>
<gene>
    <name evidence="1" type="primary">pstA</name>
    <name evidence="1" type="ORF">GKC49_06040</name>
</gene>
<evidence type="ECO:0000313" key="2">
    <source>
        <dbReference type="Proteomes" id="UP000461948"/>
    </source>
</evidence>
<feature type="non-terminal residue" evidence="1">
    <location>
        <position position="38"/>
    </location>
</feature>
<evidence type="ECO:0000313" key="1">
    <source>
        <dbReference type="EMBL" id="MSE14709.1"/>
    </source>
</evidence>
<accession>A0A7X2MK32</accession>
<dbReference type="Proteomes" id="UP000461948">
    <property type="component" value="Unassembled WGS sequence"/>
</dbReference>
<organism evidence="1 2">
    <name type="scientific">Enterobacter agglomerans</name>
    <name type="common">Erwinia herbicola</name>
    <name type="synonym">Pantoea agglomerans</name>
    <dbReference type="NCBI Taxonomy" id="549"/>
    <lineage>
        <taxon>Bacteria</taxon>
        <taxon>Pseudomonadati</taxon>
        <taxon>Pseudomonadota</taxon>
        <taxon>Gammaproteobacteria</taxon>
        <taxon>Enterobacterales</taxon>
        <taxon>Erwiniaceae</taxon>
        <taxon>Pantoea</taxon>
        <taxon>Pantoea agglomerans group</taxon>
    </lineage>
</organism>
<dbReference type="AlphaFoldDB" id="A0A7X2MK32"/>
<name>A0A7X2MK32_ENTAG</name>
<protein>
    <submittedName>
        <fullName evidence="1">Phosphate ABC transporter permease PtsA</fullName>
    </submittedName>
</protein>
<proteinExistence type="predicted"/>
<reference evidence="1 2" key="1">
    <citation type="submission" date="2019-11" db="EMBL/GenBank/DDBJ databases">
        <title>Draft Genome Sequence of Plant Growth-Promoting Rhizosphere-Associated Bacteria.</title>
        <authorList>
            <person name="Vasilyev I.Y."/>
            <person name="Radchenko V."/>
            <person name="Ilnitskaya E.V."/>
        </authorList>
    </citation>
    <scope>NUCLEOTIDE SEQUENCE [LARGE SCALE GENOMIC DNA]</scope>
    <source>
        <strain evidence="1 2">VRA_MhP_f</strain>
    </source>
</reference>
<dbReference type="EMBL" id="WKLC01000169">
    <property type="protein sequence ID" value="MSE14709.1"/>
    <property type="molecule type" value="Genomic_DNA"/>
</dbReference>